<dbReference type="PROSITE" id="PS01066">
    <property type="entry name" value="UPP_SYNTHASE"/>
    <property type="match status" value="1"/>
</dbReference>
<feature type="binding site" evidence="2">
    <location>
        <position position="66"/>
    </location>
    <ligand>
        <name>substrate</name>
    </ligand>
</feature>
<keyword evidence="4" id="KW-1185">Reference proteome</keyword>
<dbReference type="eggNOG" id="COG0020">
    <property type="taxonomic scope" value="Bacteria"/>
</dbReference>
<feature type="binding site" evidence="2">
    <location>
        <begin position="16"/>
        <end position="19"/>
    </location>
    <ligand>
        <name>substrate</name>
    </ligand>
</feature>
<dbReference type="STRING" id="742823.HMPREF9465_01110"/>
<dbReference type="AlphaFoldDB" id="K1JI39"/>
<comment type="similarity">
    <text evidence="2">Belongs to the UPP synthase family.</text>
</comment>
<dbReference type="GO" id="GO:0000287">
    <property type="term" value="F:magnesium ion binding"/>
    <property type="evidence" value="ECO:0007669"/>
    <property type="project" value="UniProtKB-UniRule"/>
</dbReference>
<dbReference type="PANTHER" id="PTHR10291:SF0">
    <property type="entry name" value="DEHYDRODOLICHYL DIPHOSPHATE SYNTHASE 2"/>
    <property type="match status" value="1"/>
</dbReference>
<dbReference type="Proteomes" id="UP000005835">
    <property type="component" value="Unassembled WGS sequence"/>
</dbReference>
<keyword evidence="2" id="KW-0479">Metal-binding</keyword>
<feature type="binding site" evidence="2">
    <location>
        <position position="192"/>
    </location>
    <ligand>
        <name>Mg(2+)</name>
        <dbReference type="ChEBI" id="CHEBI:18420"/>
    </ligand>
</feature>
<feature type="binding site" evidence="2">
    <location>
        <begin position="60"/>
        <end position="62"/>
    </location>
    <ligand>
        <name>substrate</name>
    </ligand>
</feature>
<dbReference type="EMBL" id="ADMG01000029">
    <property type="protein sequence ID" value="EKB31285.1"/>
    <property type="molecule type" value="Genomic_DNA"/>
</dbReference>
<feature type="binding site" evidence="2">
    <location>
        <position position="173"/>
    </location>
    <ligand>
        <name>substrate</name>
    </ligand>
</feature>
<dbReference type="PANTHER" id="PTHR10291">
    <property type="entry name" value="DEHYDRODOLICHYL DIPHOSPHATE SYNTHASE FAMILY MEMBER"/>
    <property type="match status" value="1"/>
</dbReference>
<evidence type="ECO:0000256" key="1">
    <source>
        <dbReference type="ARBA" id="ARBA00022679"/>
    </source>
</evidence>
<accession>K1JI39</accession>
<comment type="cofactor">
    <cofactor evidence="2">
        <name>Mg(2+)</name>
        <dbReference type="ChEBI" id="CHEBI:18420"/>
    </cofactor>
    <text evidence="2">Binds 2 magnesium ions per subunit.</text>
</comment>
<feature type="binding site" evidence="2">
    <location>
        <position position="64"/>
    </location>
    <ligand>
        <name>substrate</name>
    </ligand>
</feature>
<protein>
    <recommendedName>
        <fullName evidence="2">Isoprenyl transferase</fullName>
        <ecNumber evidence="2">2.5.1.-</ecNumber>
    </recommendedName>
</protein>
<evidence type="ECO:0000256" key="2">
    <source>
        <dbReference type="HAMAP-Rule" id="MF_01139"/>
    </source>
</evidence>
<reference evidence="3 4" key="1">
    <citation type="submission" date="2012-05" db="EMBL/GenBank/DDBJ databases">
        <title>The Genome Sequence of Sutterella wadsworthensis 2_1_59BFAA.</title>
        <authorList>
            <consortium name="The Broad Institute Genome Sequencing Platform"/>
            <person name="Earl A."/>
            <person name="Ward D."/>
            <person name="Feldgarden M."/>
            <person name="Gevers D."/>
            <person name="Daigneault M."/>
            <person name="Strauss J."/>
            <person name="Allen-Vercoe E."/>
            <person name="Walker B."/>
            <person name="Young S.K."/>
            <person name="Zeng Q."/>
            <person name="Gargeya S."/>
            <person name="Fitzgerald M."/>
            <person name="Haas B."/>
            <person name="Abouelleil A."/>
            <person name="Alvarado L."/>
            <person name="Arachchi H.M."/>
            <person name="Berlin A.M."/>
            <person name="Chapman S.B."/>
            <person name="Goldberg J."/>
            <person name="Griggs A."/>
            <person name="Gujja S."/>
            <person name="Hansen M."/>
            <person name="Howarth C."/>
            <person name="Imamovic A."/>
            <person name="Larimer J."/>
            <person name="McCowen C."/>
            <person name="Montmayeur A."/>
            <person name="Murphy C."/>
            <person name="Neiman D."/>
            <person name="Pearson M."/>
            <person name="Priest M."/>
            <person name="Roberts A."/>
            <person name="Saif S."/>
            <person name="Shea T."/>
            <person name="Sisk P."/>
            <person name="Sykes S."/>
            <person name="Wortman J."/>
            <person name="Nusbaum C."/>
            <person name="Birren B."/>
        </authorList>
    </citation>
    <scope>NUCLEOTIDE SEQUENCE [LARGE SCALE GENOMIC DNA]</scope>
    <source>
        <strain evidence="3 4">2_1_59BFAA</strain>
    </source>
</reference>
<proteinExistence type="inferred from homology"/>
<dbReference type="InterPro" id="IPR001441">
    <property type="entry name" value="UPP_synth-like"/>
</dbReference>
<dbReference type="OrthoDB" id="4191603at2"/>
<name>K1JI39_9BURK</name>
<feature type="binding site" evidence="2">
    <location>
        <position position="20"/>
    </location>
    <ligand>
        <name>substrate</name>
    </ligand>
</feature>
<dbReference type="Pfam" id="PF01255">
    <property type="entry name" value="Prenyltransf"/>
    <property type="match status" value="1"/>
</dbReference>
<dbReference type="FunFam" id="3.40.1180.10:FF:000001">
    <property type="entry name" value="(2E,6E)-farnesyl-diphosphate-specific ditrans,polycis-undecaprenyl-diphosphate synthase"/>
    <property type="match status" value="1"/>
</dbReference>
<dbReference type="Gene3D" id="3.40.1180.10">
    <property type="entry name" value="Decaprenyl diphosphate synthase-like"/>
    <property type="match status" value="1"/>
</dbReference>
<dbReference type="HAMAP" id="MF_01139">
    <property type="entry name" value="ISPT"/>
    <property type="match status" value="1"/>
</dbReference>
<feature type="active site" evidence="2">
    <location>
        <position position="15"/>
    </location>
</feature>
<dbReference type="CDD" id="cd00475">
    <property type="entry name" value="Cis_IPPS"/>
    <property type="match status" value="1"/>
</dbReference>
<dbReference type="GO" id="GO:0008834">
    <property type="term" value="F:ditrans,polycis-undecaprenyl-diphosphate synthase [(2E,6E)-farnesyl-diphosphate specific] activity"/>
    <property type="evidence" value="ECO:0007669"/>
    <property type="project" value="TreeGrafter"/>
</dbReference>
<dbReference type="GO" id="GO:0016094">
    <property type="term" value="P:polyprenol biosynthetic process"/>
    <property type="evidence" value="ECO:0007669"/>
    <property type="project" value="TreeGrafter"/>
</dbReference>
<evidence type="ECO:0000313" key="4">
    <source>
        <dbReference type="Proteomes" id="UP000005835"/>
    </source>
</evidence>
<comment type="function">
    <text evidence="2">Catalyzes the condensation of isopentenyl diphosphate (IPP) with allylic pyrophosphates generating different type of terpenoids.</text>
</comment>
<dbReference type="InterPro" id="IPR018520">
    <property type="entry name" value="UPP_synth-like_CS"/>
</dbReference>
<organism evidence="3 4">
    <name type="scientific">Sutterella wadsworthensis 2_1_59BFAA</name>
    <dbReference type="NCBI Taxonomy" id="742823"/>
    <lineage>
        <taxon>Bacteria</taxon>
        <taxon>Pseudomonadati</taxon>
        <taxon>Pseudomonadota</taxon>
        <taxon>Betaproteobacteria</taxon>
        <taxon>Burkholderiales</taxon>
        <taxon>Sutterellaceae</taxon>
        <taxon>Sutterella</taxon>
    </lineage>
</organism>
<dbReference type="GO" id="GO:0005829">
    <property type="term" value="C:cytosol"/>
    <property type="evidence" value="ECO:0007669"/>
    <property type="project" value="TreeGrafter"/>
</dbReference>
<feature type="binding site" evidence="2">
    <location>
        <position position="15"/>
    </location>
    <ligand>
        <name>Mg(2+)</name>
        <dbReference type="ChEBI" id="CHEBI:18420"/>
    </ligand>
</feature>
<dbReference type="EC" id="2.5.1.-" evidence="2"/>
<feature type="binding site" evidence="2">
    <location>
        <position position="32"/>
    </location>
    <ligand>
        <name>substrate</name>
    </ligand>
</feature>
<dbReference type="InterPro" id="IPR036424">
    <property type="entry name" value="UPP_synth-like_sf"/>
</dbReference>
<gene>
    <name evidence="3" type="ORF">HMPREF9465_01110</name>
</gene>
<dbReference type="SUPFAM" id="SSF64005">
    <property type="entry name" value="Undecaprenyl diphosphate synthase"/>
    <property type="match status" value="1"/>
</dbReference>
<dbReference type="PATRIC" id="fig|742823.3.peg.1100"/>
<keyword evidence="1 2" id="KW-0808">Transferase</keyword>
<feature type="binding site" evidence="2">
    <location>
        <begin position="179"/>
        <end position="181"/>
    </location>
    <ligand>
        <name>substrate</name>
    </ligand>
</feature>
<comment type="subunit">
    <text evidence="2">Homodimer.</text>
</comment>
<feature type="binding site" evidence="2">
    <location>
        <position position="28"/>
    </location>
    <ligand>
        <name>substrate</name>
    </ligand>
</feature>
<sequence length="233" mass="26022">MSASHIPHHVAIIMDGNGRWAKSRLRPRTEGHRQGVEALNRVVEAAARAGIERLTVFAFSSENWRRPAAEVSMLMKLFAQALRRWCEPLAEAGVRLRVIGDRTAFSDTVREAIAENEAATAGGTKMELVIAANYGGRWDCCQAASECAAAGLEMTPENIGRFMSVPDVDLLIRTGGECRISNFLLWQSAYAEIYFTDALWPDFGEDDLKEALRWYEGRERRFGRTSEQLRNGG</sequence>
<feature type="active site" description="Proton acceptor" evidence="2">
    <location>
        <position position="63"/>
    </location>
</feature>
<evidence type="ECO:0000313" key="3">
    <source>
        <dbReference type="EMBL" id="EKB31285.1"/>
    </source>
</evidence>
<dbReference type="HOGENOM" id="CLU_038505_1_1_4"/>
<dbReference type="NCBIfam" id="TIGR00055">
    <property type="entry name" value="uppS"/>
    <property type="match status" value="1"/>
</dbReference>
<keyword evidence="2" id="KW-0460">Magnesium</keyword>
<comment type="caution">
    <text evidence="3">The sequence shown here is derived from an EMBL/GenBank/DDBJ whole genome shotgun (WGS) entry which is preliminary data.</text>
</comment>